<evidence type="ECO:0000256" key="1">
    <source>
        <dbReference type="ARBA" id="ARBA00022598"/>
    </source>
</evidence>
<evidence type="ECO:0000256" key="5">
    <source>
        <dbReference type="ARBA" id="ARBA00023146"/>
    </source>
</evidence>
<dbReference type="Gene3D" id="1.10.730.10">
    <property type="entry name" value="Isoleucyl-tRNA Synthetase, Domain 1"/>
    <property type="match status" value="1"/>
</dbReference>
<keyword evidence="8" id="KW-0862">Zinc</keyword>
<dbReference type="Gene3D" id="3.40.50.620">
    <property type="entry name" value="HUPs"/>
    <property type="match status" value="2"/>
</dbReference>
<dbReference type="HAMAP" id="MF_02003">
    <property type="entry name" value="Ile_tRNA_synth_type2"/>
    <property type="match status" value="1"/>
</dbReference>
<comment type="function">
    <text evidence="6 8">Catalyzes the attachment of isoleucine to tRNA(Ile). As IleRS can inadvertently accommodate and process structurally similar amino acids such as valine, to avoid such errors it has two additional distinct tRNA(Ile)-dependent editing activities. One activity is designated as 'pretransfer' editing and involves the hydrolysis of activated Val-AMP. The other activity is designated 'posttransfer' editing and involves deacylation of mischarged Val-tRNA(Ile).</text>
</comment>
<protein>
    <recommendedName>
        <fullName evidence="8">Isoleucine--tRNA ligase</fullName>
        <ecNumber evidence="8">6.1.1.5</ecNumber>
    </recommendedName>
    <alternativeName>
        <fullName evidence="8">Isoleucyl-tRNA synthetase</fullName>
        <shortName evidence="8">IleRS</shortName>
    </alternativeName>
</protein>
<proteinExistence type="inferred from homology"/>
<dbReference type="PANTHER" id="PTHR42780:SF1">
    <property type="entry name" value="ISOLEUCINE--TRNA LIGASE, CYTOPLASMIC"/>
    <property type="match status" value="1"/>
</dbReference>
<keyword evidence="8" id="KW-0479">Metal-binding</keyword>
<evidence type="ECO:0000256" key="2">
    <source>
        <dbReference type="ARBA" id="ARBA00022741"/>
    </source>
</evidence>
<dbReference type="Pfam" id="PF00133">
    <property type="entry name" value="tRNA-synt_1"/>
    <property type="match status" value="1"/>
</dbReference>
<evidence type="ECO:0000259" key="10">
    <source>
        <dbReference type="Pfam" id="PF08264"/>
    </source>
</evidence>
<evidence type="ECO:0000256" key="3">
    <source>
        <dbReference type="ARBA" id="ARBA00022840"/>
    </source>
</evidence>
<dbReference type="SUPFAM" id="SSF52374">
    <property type="entry name" value="Nucleotidylyl transferase"/>
    <property type="match status" value="1"/>
</dbReference>
<dbReference type="SUPFAM" id="SSF47323">
    <property type="entry name" value="Anticodon-binding domain of a subclass of class I aminoacyl-tRNA synthetases"/>
    <property type="match status" value="1"/>
</dbReference>
<gene>
    <name evidence="8" type="primary">ileS</name>
    <name evidence="11" type="ORF">QE417_003201</name>
</gene>
<dbReference type="InterPro" id="IPR002301">
    <property type="entry name" value="Ile-tRNA-ligase"/>
</dbReference>
<comment type="subunit">
    <text evidence="8">Monomer.</text>
</comment>
<evidence type="ECO:0000313" key="12">
    <source>
        <dbReference type="Proteomes" id="UP001258315"/>
    </source>
</evidence>
<comment type="cofactor">
    <cofactor evidence="8">
        <name>Zn(2+)</name>
        <dbReference type="ChEBI" id="CHEBI:29105"/>
    </cofactor>
</comment>
<feature type="short sequence motif" description="'KMSKS' region" evidence="8">
    <location>
        <begin position="680"/>
        <end position="684"/>
    </location>
</feature>
<feature type="binding site" evidence="8">
    <location>
        <position position="683"/>
    </location>
    <ligand>
        <name>ATP</name>
        <dbReference type="ChEBI" id="CHEBI:30616"/>
    </ligand>
</feature>
<dbReference type="InterPro" id="IPR009080">
    <property type="entry name" value="tRNAsynth_Ia_anticodon-bd"/>
</dbReference>
<dbReference type="PRINTS" id="PR00984">
    <property type="entry name" value="TRNASYNTHILE"/>
</dbReference>
<comment type="similarity">
    <text evidence="8">Belongs to the class-I aminoacyl-tRNA synthetase family. IleS type 2 subfamily.</text>
</comment>
<evidence type="ECO:0000256" key="4">
    <source>
        <dbReference type="ARBA" id="ARBA00022917"/>
    </source>
</evidence>
<feature type="short sequence motif" description="'HIGH' region" evidence="8">
    <location>
        <begin position="47"/>
        <end position="57"/>
    </location>
</feature>
<keyword evidence="2 8" id="KW-0547">Nucleotide-binding</keyword>
<comment type="domain">
    <text evidence="8">IleRS has two distinct active sites: one for aminoacylation and one for editing. The misactivated valine is translocated from the active site to the editing site, which sterically excludes the correctly activated isoleucine. The single editing site contains two valyl binding pockets, one specific for each substrate (Val-AMP or Val-tRNA(Ile)).</text>
</comment>
<comment type="catalytic activity">
    <reaction evidence="7 8">
        <text>tRNA(Ile) + L-isoleucine + ATP = L-isoleucyl-tRNA(Ile) + AMP + diphosphate</text>
        <dbReference type="Rhea" id="RHEA:11060"/>
        <dbReference type="Rhea" id="RHEA-COMP:9666"/>
        <dbReference type="Rhea" id="RHEA-COMP:9695"/>
        <dbReference type="ChEBI" id="CHEBI:30616"/>
        <dbReference type="ChEBI" id="CHEBI:33019"/>
        <dbReference type="ChEBI" id="CHEBI:58045"/>
        <dbReference type="ChEBI" id="CHEBI:78442"/>
        <dbReference type="ChEBI" id="CHEBI:78528"/>
        <dbReference type="ChEBI" id="CHEBI:456215"/>
        <dbReference type="EC" id="6.1.1.5"/>
    </reaction>
</comment>
<name>A0ABU3GWI7_9SPHI</name>
<dbReference type="GO" id="GO:0004822">
    <property type="term" value="F:isoleucine-tRNA ligase activity"/>
    <property type="evidence" value="ECO:0007669"/>
    <property type="project" value="UniProtKB-EC"/>
</dbReference>
<dbReference type="InterPro" id="IPR002300">
    <property type="entry name" value="aa-tRNA-synth_Ia"/>
</dbReference>
<dbReference type="InterPro" id="IPR013155">
    <property type="entry name" value="M/V/L/I-tRNA-synth_anticd-bd"/>
</dbReference>
<keyword evidence="3 8" id="KW-0067">ATP-binding</keyword>
<keyword evidence="5 8" id="KW-0030">Aminoacyl-tRNA synthetase</keyword>
<dbReference type="InterPro" id="IPR033709">
    <property type="entry name" value="Anticodon_Ile_ABEc"/>
</dbReference>
<dbReference type="InterPro" id="IPR009008">
    <property type="entry name" value="Val/Leu/Ile-tRNA-synth_edit"/>
</dbReference>
<sequence>MYKEYKQLNLSQIGKDVLEFWKENGIFEKSISSRPASNPYTFYEGPPSANGMPGIHHAMARSIKDIFCRYKTLKGYQVKRKGGWDTHGLPIELAVEKSLGITKDDIGKSISVDDYNQACRKEVMRYTDVWNDLTLKMGYWVDLDNPYITYENDYIETLWWILKQLYNKGWLYKGYTVQPYSPKSGTGLSSHELNQPGTYKMVKDTTITAQFHLKNDQQHPLISTLFSEAEEDTVILAWTTTPWTLPSNCALAVGEDIDYVKISTFNPYTYKPVSVVLAKALVGKYFKAEGENASFEDYKEGDKVIPWTVKAEFKGSELIGLRYHQLMPYVTNEELEKNAFRVIPADFVTTGDGTGIVHTASVFGADDFRACKENNVPSVMVLDETGKEVPLVNKQGRFVDEVIDYAGRYVKEEYYSKEEREEPGFKPTDVLISIKLKEDNKAFNVQRYEHSYPHSWRTDEPILYYPLDSWFIKTTAVKDKLIELNKTINWKPEATGTGRFGNWLENLVDWNLSRSRYWGTPLPIWREENGTEEKCIGSVEELNKEIDASIAAGFMPAGFRLADMHRPYVDDVILVSANGKKMLREPDLIDVWFDSGAMPYAQWHFPFENKEQFADAYPADFIAEGVDQTRGWFFTLHAIAVMLSEASDEVKAVNEKVGNRGIAFKNVVSNGLVLDKNGNKMSKRLGNAVDPFETIEQYGADAARWYMISNASPWDNLKFNIEGLDEVRRKFFGTLYNTYSFFSLYANIDMFDYSAPEIELSQRPEIDRWILSLLNTLTQEVDGFYADFEPTKAARAIQDYVDAHLSNWYVRLSRRRFWKSDNSEDKTSAYQTLYTCLVTIAKLMSPIAPFFAERLYNDLNTATGKEQFESVHLTNFPVYQSEIVDKELEERMQLAQDISSLTLSLRKKVGINVRQPLSKILLPILDKNFEHQVEAVKELILSETNIKAIEYITDTAGFIKRKIKPNFKALGQKVGKDMKAVADAITNFTQDDIAKLENDGEIAVLDNKYIILATEVEITAEDVPGWQVANLGKLTVALDVTLTEDLKQEGISRELINRIQNLRKNSNFDVTDKINVRLNCPIVIAEALDKNKTYICAEILAADITVDSLLNDGEKTTIDENEVIISISKI</sequence>
<evidence type="ECO:0000256" key="7">
    <source>
        <dbReference type="ARBA" id="ARBA00048359"/>
    </source>
</evidence>
<dbReference type="Pfam" id="PF08264">
    <property type="entry name" value="Anticodon_1"/>
    <property type="match status" value="1"/>
</dbReference>
<dbReference type="InterPro" id="IPR014729">
    <property type="entry name" value="Rossmann-like_a/b/a_fold"/>
</dbReference>
<keyword evidence="1 8" id="KW-0436">Ligase</keyword>
<dbReference type="CDD" id="cd00818">
    <property type="entry name" value="IleRS_core"/>
    <property type="match status" value="1"/>
</dbReference>
<keyword evidence="4 8" id="KW-0648">Protein biosynthesis</keyword>
<dbReference type="NCBIfam" id="TIGR00392">
    <property type="entry name" value="ileS"/>
    <property type="match status" value="1"/>
</dbReference>
<reference evidence="12" key="1">
    <citation type="submission" date="2023-07" db="EMBL/GenBank/DDBJ databases">
        <title>Functional and genomic diversity of the sorghum phyllosphere microbiome.</title>
        <authorList>
            <person name="Shade A."/>
        </authorList>
    </citation>
    <scope>NUCLEOTIDE SEQUENCE [LARGE SCALE GENOMIC DNA]</scope>
    <source>
        <strain evidence="12">SORGH_AS_0422</strain>
    </source>
</reference>
<evidence type="ECO:0000256" key="8">
    <source>
        <dbReference type="HAMAP-Rule" id="MF_02003"/>
    </source>
</evidence>
<keyword evidence="12" id="KW-1185">Reference proteome</keyword>
<evidence type="ECO:0000259" key="9">
    <source>
        <dbReference type="Pfam" id="PF00133"/>
    </source>
</evidence>
<dbReference type="SUPFAM" id="SSF50677">
    <property type="entry name" value="ValRS/IleRS/LeuRS editing domain"/>
    <property type="match status" value="1"/>
</dbReference>
<dbReference type="EMBL" id="JAVLVU010000001">
    <property type="protein sequence ID" value="MDT3404129.1"/>
    <property type="molecule type" value="Genomic_DNA"/>
</dbReference>
<comment type="subcellular location">
    <subcellularLocation>
        <location evidence="8">Cytoplasm</location>
    </subcellularLocation>
</comment>
<evidence type="ECO:0000256" key="6">
    <source>
        <dbReference type="ARBA" id="ARBA00025217"/>
    </source>
</evidence>
<dbReference type="Pfam" id="PF19302">
    <property type="entry name" value="DUF5915"/>
    <property type="match status" value="1"/>
</dbReference>
<comment type="caution">
    <text evidence="11">The sequence shown here is derived from an EMBL/GenBank/DDBJ whole genome shotgun (WGS) entry which is preliminary data.</text>
</comment>
<dbReference type="CDD" id="cd07961">
    <property type="entry name" value="Anticodon_Ia_Ile_ABEc"/>
    <property type="match status" value="1"/>
</dbReference>
<dbReference type="EC" id="6.1.1.5" evidence="8"/>
<evidence type="ECO:0000313" key="11">
    <source>
        <dbReference type="EMBL" id="MDT3404129.1"/>
    </source>
</evidence>
<feature type="domain" description="Aminoacyl-tRNA synthetase class Ia" evidence="9">
    <location>
        <begin position="17"/>
        <end position="717"/>
    </location>
</feature>
<keyword evidence="8" id="KW-0963">Cytoplasm</keyword>
<dbReference type="Proteomes" id="UP001258315">
    <property type="component" value="Unassembled WGS sequence"/>
</dbReference>
<dbReference type="RefSeq" id="WP_311951467.1">
    <property type="nucleotide sequence ID" value="NZ_JAVLVU010000001.1"/>
</dbReference>
<feature type="domain" description="Methionyl/Valyl/Leucyl/Isoleucyl-tRNA synthetase anticodon-binding" evidence="10">
    <location>
        <begin position="767"/>
        <end position="920"/>
    </location>
</feature>
<dbReference type="InterPro" id="IPR023586">
    <property type="entry name" value="Ile-tRNA-ligase_type2"/>
</dbReference>
<organism evidence="11 12">
    <name type="scientific">Mucilaginibacter terrae</name>
    <dbReference type="NCBI Taxonomy" id="1955052"/>
    <lineage>
        <taxon>Bacteria</taxon>
        <taxon>Pseudomonadati</taxon>
        <taxon>Bacteroidota</taxon>
        <taxon>Sphingobacteriia</taxon>
        <taxon>Sphingobacteriales</taxon>
        <taxon>Sphingobacteriaceae</taxon>
        <taxon>Mucilaginibacter</taxon>
    </lineage>
</organism>
<accession>A0ABU3GWI7</accession>
<dbReference type="PANTHER" id="PTHR42780">
    <property type="entry name" value="SOLEUCYL-TRNA SYNTHETASE"/>
    <property type="match status" value="1"/>
</dbReference>